<feature type="modified residue" description="4-aspartylphosphate" evidence="6">
    <location>
        <position position="55"/>
    </location>
</feature>
<keyword evidence="5" id="KW-0804">Transcription</keyword>
<feature type="domain" description="Response regulatory" evidence="8">
    <location>
        <begin position="6"/>
        <end position="120"/>
    </location>
</feature>
<evidence type="ECO:0000256" key="1">
    <source>
        <dbReference type="ARBA" id="ARBA00022553"/>
    </source>
</evidence>
<name>A0A370HGB1_9HYPH</name>
<dbReference type="Proteomes" id="UP000254925">
    <property type="component" value="Unassembled WGS sequence"/>
</dbReference>
<sequence>MTSEATIHVVDDDEAMRDSLVALLDARGYRTCAYASADELLARGGALEPGCVVSDVRMPGTDGLALLRRLQGQGIALPLVLITGHGDIPLAVAAMKAGAIDFLEKPFEAAALFDAVEEGLRRRSGSAADGESREAVRRLEVLTPRERAVLERLVSGESNKEAAVKLGISHRTIEFHRAHIMEKTGSKALTDLVRLWLAAGSEGASEAHSGVERQPRP</sequence>
<dbReference type="InterPro" id="IPR001789">
    <property type="entry name" value="Sig_transdc_resp-reg_receiver"/>
</dbReference>
<gene>
    <name evidence="9" type="ORF">DES45_10996</name>
</gene>
<dbReference type="SMART" id="SM00448">
    <property type="entry name" value="REC"/>
    <property type="match status" value="1"/>
</dbReference>
<dbReference type="PANTHER" id="PTHR44688:SF16">
    <property type="entry name" value="DNA-BINDING TRANSCRIPTIONAL ACTIVATOR DEVR_DOSR"/>
    <property type="match status" value="1"/>
</dbReference>
<dbReference type="GO" id="GO:0003677">
    <property type="term" value="F:DNA binding"/>
    <property type="evidence" value="ECO:0007669"/>
    <property type="project" value="UniProtKB-KW"/>
</dbReference>
<keyword evidence="2" id="KW-0902">Two-component regulatory system</keyword>
<evidence type="ECO:0000313" key="10">
    <source>
        <dbReference type="Proteomes" id="UP000254925"/>
    </source>
</evidence>
<keyword evidence="4" id="KW-0238">DNA-binding</keyword>
<dbReference type="Pfam" id="PF00072">
    <property type="entry name" value="Response_reg"/>
    <property type="match status" value="1"/>
</dbReference>
<dbReference type="Gene3D" id="3.40.50.2300">
    <property type="match status" value="1"/>
</dbReference>
<evidence type="ECO:0000259" key="7">
    <source>
        <dbReference type="PROSITE" id="PS50043"/>
    </source>
</evidence>
<dbReference type="PRINTS" id="PR00038">
    <property type="entry name" value="HTHLUXR"/>
</dbReference>
<feature type="domain" description="HTH luxR-type" evidence="7">
    <location>
        <begin position="135"/>
        <end position="200"/>
    </location>
</feature>
<dbReference type="SUPFAM" id="SSF52172">
    <property type="entry name" value="CheY-like"/>
    <property type="match status" value="1"/>
</dbReference>
<accession>A0A370HGB1</accession>
<dbReference type="RefSeq" id="WP_114771993.1">
    <property type="nucleotide sequence ID" value="NZ_QQBB01000009.1"/>
</dbReference>
<evidence type="ECO:0000256" key="5">
    <source>
        <dbReference type="ARBA" id="ARBA00023163"/>
    </source>
</evidence>
<keyword evidence="3" id="KW-0805">Transcription regulation</keyword>
<dbReference type="GO" id="GO:0000160">
    <property type="term" value="P:phosphorelay signal transduction system"/>
    <property type="evidence" value="ECO:0007669"/>
    <property type="project" value="UniProtKB-KW"/>
</dbReference>
<evidence type="ECO:0000313" key="9">
    <source>
        <dbReference type="EMBL" id="RDI56412.1"/>
    </source>
</evidence>
<dbReference type="Gene3D" id="1.10.10.10">
    <property type="entry name" value="Winged helix-like DNA-binding domain superfamily/Winged helix DNA-binding domain"/>
    <property type="match status" value="1"/>
</dbReference>
<evidence type="ECO:0000256" key="3">
    <source>
        <dbReference type="ARBA" id="ARBA00023015"/>
    </source>
</evidence>
<dbReference type="InterPro" id="IPR011006">
    <property type="entry name" value="CheY-like_superfamily"/>
</dbReference>
<evidence type="ECO:0000256" key="4">
    <source>
        <dbReference type="ARBA" id="ARBA00023125"/>
    </source>
</evidence>
<evidence type="ECO:0000259" key="8">
    <source>
        <dbReference type="PROSITE" id="PS50110"/>
    </source>
</evidence>
<dbReference type="SMART" id="SM00421">
    <property type="entry name" value="HTH_LUXR"/>
    <property type="match status" value="1"/>
</dbReference>
<reference evidence="9 10" key="1">
    <citation type="submission" date="2018-07" db="EMBL/GenBank/DDBJ databases">
        <title>Genomic Encyclopedia of Type Strains, Phase IV (KMG-IV): sequencing the most valuable type-strain genomes for metagenomic binning, comparative biology and taxonomic classification.</title>
        <authorList>
            <person name="Goeker M."/>
        </authorList>
    </citation>
    <scope>NUCLEOTIDE SEQUENCE [LARGE SCALE GENOMIC DNA]</scope>
    <source>
        <strain evidence="9 10">DSM 14364</strain>
    </source>
</reference>
<dbReference type="FunFam" id="3.40.50.2300:FF:000018">
    <property type="entry name" value="DNA-binding transcriptional regulator NtrC"/>
    <property type="match status" value="1"/>
</dbReference>
<keyword evidence="1 6" id="KW-0597">Phosphoprotein</keyword>
<proteinExistence type="predicted"/>
<dbReference type="OrthoDB" id="9782655at2"/>
<dbReference type="Pfam" id="PF00196">
    <property type="entry name" value="GerE"/>
    <property type="match status" value="1"/>
</dbReference>
<dbReference type="SUPFAM" id="SSF46894">
    <property type="entry name" value="C-terminal effector domain of the bipartite response regulators"/>
    <property type="match status" value="1"/>
</dbReference>
<dbReference type="EMBL" id="QQBB01000009">
    <property type="protein sequence ID" value="RDI56412.1"/>
    <property type="molecule type" value="Genomic_DNA"/>
</dbReference>
<keyword evidence="10" id="KW-1185">Reference proteome</keyword>
<dbReference type="GO" id="GO:0006355">
    <property type="term" value="P:regulation of DNA-templated transcription"/>
    <property type="evidence" value="ECO:0007669"/>
    <property type="project" value="InterPro"/>
</dbReference>
<organism evidence="9 10">
    <name type="scientific">Microvirga subterranea</name>
    <dbReference type="NCBI Taxonomy" id="186651"/>
    <lineage>
        <taxon>Bacteria</taxon>
        <taxon>Pseudomonadati</taxon>
        <taxon>Pseudomonadota</taxon>
        <taxon>Alphaproteobacteria</taxon>
        <taxon>Hyphomicrobiales</taxon>
        <taxon>Methylobacteriaceae</taxon>
        <taxon>Microvirga</taxon>
    </lineage>
</organism>
<dbReference type="PANTHER" id="PTHR44688">
    <property type="entry name" value="DNA-BINDING TRANSCRIPTIONAL ACTIVATOR DEVR_DOSR"/>
    <property type="match status" value="1"/>
</dbReference>
<dbReference type="CDD" id="cd17537">
    <property type="entry name" value="REC_FixJ"/>
    <property type="match status" value="1"/>
</dbReference>
<dbReference type="PROSITE" id="PS50110">
    <property type="entry name" value="RESPONSE_REGULATORY"/>
    <property type="match status" value="1"/>
</dbReference>
<protein>
    <submittedName>
        <fullName evidence="9">LuxR family two component transcriptional regulator</fullName>
    </submittedName>
</protein>
<evidence type="ECO:0000256" key="2">
    <source>
        <dbReference type="ARBA" id="ARBA00023012"/>
    </source>
</evidence>
<dbReference type="InterPro" id="IPR016032">
    <property type="entry name" value="Sig_transdc_resp-reg_C-effctor"/>
</dbReference>
<dbReference type="InterPro" id="IPR000792">
    <property type="entry name" value="Tscrpt_reg_LuxR_C"/>
</dbReference>
<dbReference type="CDD" id="cd06170">
    <property type="entry name" value="LuxR_C_like"/>
    <property type="match status" value="1"/>
</dbReference>
<dbReference type="AlphaFoldDB" id="A0A370HGB1"/>
<dbReference type="InterPro" id="IPR036388">
    <property type="entry name" value="WH-like_DNA-bd_sf"/>
</dbReference>
<comment type="caution">
    <text evidence="9">The sequence shown here is derived from an EMBL/GenBank/DDBJ whole genome shotgun (WGS) entry which is preliminary data.</text>
</comment>
<evidence type="ECO:0000256" key="6">
    <source>
        <dbReference type="PROSITE-ProRule" id="PRU00169"/>
    </source>
</evidence>
<dbReference type="PROSITE" id="PS50043">
    <property type="entry name" value="HTH_LUXR_2"/>
    <property type="match status" value="1"/>
</dbReference>